<dbReference type="Proteomes" id="UP000746747">
    <property type="component" value="Unassembled WGS sequence"/>
</dbReference>
<name>A0A8J2MBR1_9BILA</name>
<comment type="caution">
    <text evidence="1">The sequence shown here is derived from an EMBL/GenBank/DDBJ whole genome shotgun (WGS) entry which is preliminary data.</text>
</comment>
<sequence>MMNSFLTFQHNRRNSISTHKRVHHNTCRGTRSISLLDRRGLISASKFLSRKSSISPLLHRKRQHMDSTDSLAMLMHLLEIDDNHPFRDMFLPTITNTDRSTHKSMIWQHIQRGVPLHVQPFSKVIIYY</sequence>
<organism evidence="1 2">
    <name type="scientific">Cercopithifilaria johnstoni</name>
    <dbReference type="NCBI Taxonomy" id="2874296"/>
    <lineage>
        <taxon>Eukaryota</taxon>
        <taxon>Metazoa</taxon>
        <taxon>Ecdysozoa</taxon>
        <taxon>Nematoda</taxon>
        <taxon>Chromadorea</taxon>
        <taxon>Rhabditida</taxon>
        <taxon>Spirurina</taxon>
        <taxon>Spiruromorpha</taxon>
        <taxon>Filarioidea</taxon>
        <taxon>Onchocercidae</taxon>
        <taxon>Cercopithifilaria</taxon>
    </lineage>
</organism>
<dbReference type="OrthoDB" id="270970at2759"/>
<dbReference type="EMBL" id="CAKAEH010001611">
    <property type="protein sequence ID" value="CAG9537990.1"/>
    <property type="molecule type" value="Genomic_DNA"/>
</dbReference>
<reference evidence="1" key="1">
    <citation type="submission" date="2021-09" db="EMBL/GenBank/DDBJ databases">
        <authorList>
            <consortium name="Pathogen Informatics"/>
        </authorList>
    </citation>
    <scope>NUCLEOTIDE SEQUENCE</scope>
</reference>
<gene>
    <name evidence="1" type="ORF">CJOHNSTONI_LOCUS7741</name>
</gene>
<proteinExistence type="predicted"/>
<protein>
    <submittedName>
        <fullName evidence="1">Uncharacterized protein</fullName>
    </submittedName>
</protein>
<dbReference type="AlphaFoldDB" id="A0A8J2MBR1"/>
<evidence type="ECO:0000313" key="2">
    <source>
        <dbReference type="Proteomes" id="UP000746747"/>
    </source>
</evidence>
<evidence type="ECO:0000313" key="1">
    <source>
        <dbReference type="EMBL" id="CAG9537990.1"/>
    </source>
</evidence>
<accession>A0A8J2MBR1</accession>
<keyword evidence="2" id="KW-1185">Reference proteome</keyword>